<dbReference type="VEuPathDB" id="FungiDB:BD410DRAFT_900299"/>
<dbReference type="Gene3D" id="1.20.1280.50">
    <property type="match status" value="1"/>
</dbReference>
<accession>A0A4Y7PW39</accession>
<dbReference type="OrthoDB" id="3229088at2759"/>
<keyword evidence="2" id="KW-1185">Reference proteome</keyword>
<name>A0A4Y7PW39_9AGAM</name>
<proteinExistence type="predicted"/>
<evidence type="ECO:0000313" key="2">
    <source>
        <dbReference type="Proteomes" id="UP000294933"/>
    </source>
</evidence>
<dbReference type="AlphaFoldDB" id="A0A4Y7PW39"/>
<protein>
    <submittedName>
        <fullName evidence="1">Uncharacterized protein</fullName>
    </submittedName>
</protein>
<organism evidence="1 2">
    <name type="scientific">Rickenella mellea</name>
    <dbReference type="NCBI Taxonomy" id="50990"/>
    <lineage>
        <taxon>Eukaryota</taxon>
        <taxon>Fungi</taxon>
        <taxon>Dikarya</taxon>
        <taxon>Basidiomycota</taxon>
        <taxon>Agaricomycotina</taxon>
        <taxon>Agaricomycetes</taxon>
        <taxon>Hymenochaetales</taxon>
        <taxon>Rickenellaceae</taxon>
        <taxon>Rickenella</taxon>
    </lineage>
</organism>
<gene>
    <name evidence="1" type="ORF">BD410DRAFT_900299</name>
</gene>
<dbReference type="STRING" id="50990.A0A4Y7PW39"/>
<evidence type="ECO:0000313" key="1">
    <source>
        <dbReference type="EMBL" id="TDL19256.1"/>
    </source>
</evidence>
<dbReference type="EMBL" id="ML170198">
    <property type="protein sequence ID" value="TDL19256.1"/>
    <property type="molecule type" value="Genomic_DNA"/>
</dbReference>
<dbReference type="Proteomes" id="UP000294933">
    <property type="component" value="Unassembled WGS sequence"/>
</dbReference>
<reference evidence="1 2" key="1">
    <citation type="submission" date="2018-06" db="EMBL/GenBank/DDBJ databases">
        <title>A transcriptomic atlas of mushroom development highlights an independent origin of complex multicellularity.</title>
        <authorList>
            <consortium name="DOE Joint Genome Institute"/>
            <person name="Krizsan K."/>
            <person name="Almasi E."/>
            <person name="Merenyi Z."/>
            <person name="Sahu N."/>
            <person name="Viragh M."/>
            <person name="Koszo T."/>
            <person name="Mondo S."/>
            <person name="Kiss B."/>
            <person name="Balint B."/>
            <person name="Kues U."/>
            <person name="Barry K."/>
            <person name="Hegedus J.C."/>
            <person name="Henrissat B."/>
            <person name="Johnson J."/>
            <person name="Lipzen A."/>
            <person name="Ohm R."/>
            <person name="Nagy I."/>
            <person name="Pangilinan J."/>
            <person name="Yan J."/>
            <person name="Xiong Y."/>
            <person name="Grigoriev I.V."/>
            <person name="Hibbett D.S."/>
            <person name="Nagy L.G."/>
        </authorList>
    </citation>
    <scope>NUCLEOTIDE SEQUENCE [LARGE SCALE GENOMIC DNA]</scope>
    <source>
        <strain evidence="1 2">SZMC22713</strain>
    </source>
</reference>
<sequence>MDGVDALLKLLTRVKTNGWSEAFAGVSGGENLQGVPIESYPPYSEPLFTLRQEMEQARFCLKALDDTRKRLRERLRALRKVSMPLVLEDGITRLPDDVLAVIFQIGHHMRTPQRAVFPPIHMSHVSRRFRRVALQTPSLWATIDNTFGESQTREFVSRSGRLDLEVKMHGILDCPDTETFLKVLKDTSHRWSSFGIPDQETYFLMIGLGITDLPRLQHLNYRYANDLSTIGMPMLSRLKAWGWVLYAKSGFQTQLTHVELDIWSDTVGIWELAIALHGMTNLKDLSLTLDECRVANESLPLDNIAFPKPRSVHIDRLAISILGEMRQYSALLFDALMHLKPSAFEMSINSETLDKFLFNSKLQLFPYSPVVKLYIPKGVDVIGVLLDLVRGCDIIRTVQFDTPIGGDLDNLQTRLLPDVDWERIRSLDYLRFINCDMFSEHALGSFATKFLRGQTESGSQRLEIISCKKISEDFLLGLEDEFGDGLKWTL</sequence>